<dbReference type="OrthoDB" id="9154793at2"/>
<keyword evidence="4" id="KW-1185">Reference proteome</keyword>
<evidence type="ECO:0000256" key="1">
    <source>
        <dbReference type="SAM" id="SignalP"/>
    </source>
</evidence>
<feature type="signal peptide" evidence="1">
    <location>
        <begin position="1"/>
        <end position="20"/>
    </location>
</feature>
<accession>A0A4Y9SGY2</accession>
<evidence type="ECO:0000313" key="4">
    <source>
        <dbReference type="Proteomes" id="UP000297729"/>
    </source>
</evidence>
<dbReference type="NCBIfam" id="NF038126">
    <property type="entry name" value="PEP_CTERM_FxDxF"/>
    <property type="match status" value="1"/>
</dbReference>
<dbReference type="Proteomes" id="UP000297729">
    <property type="component" value="Unassembled WGS sequence"/>
</dbReference>
<dbReference type="Pfam" id="PF07589">
    <property type="entry name" value="PEP-CTERM"/>
    <property type="match status" value="1"/>
</dbReference>
<proteinExistence type="predicted"/>
<dbReference type="EMBL" id="SPVG01000115">
    <property type="protein sequence ID" value="TFW22920.1"/>
    <property type="molecule type" value="Genomic_DNA"/>
</dbReference>
<feature type="domain" description="Ice-binding protein C-terminal" evidence="2">
    <location>
        <begin position="129"/>
        <end position="153"/>
    </location>
</feature>
<evidence type="ECO:0000313" key="3">
    <source>
        <dbReference type="EMBL" id="TFW22920.1"/>
    </source>
</evidence>
<sequence>MKIKALVAGLLAAASFGASAAGTISAPITTTDFTNVLVGTIHITSASDLTGSVWSALGLQTPGGILSLDSVTFTSATIAGLTDLDSSANGFKFANVAAGYYDIWASGHLNGDGQYSGLAVLGSTYTVTAVPEPETYGMLLGGLAVMGAIARRKAKKAA</sequence>
<protein>
    <submittedName>
        <fullName evidence="3">PEP-CTERM sorting domain-containing protein</fullName>
    </submittedName>
</protein>
<dbReference type="RefSeq" id="WP_135201712.1">
    <property type="nucleotide sequence ID" value="NZ_SPVG01000115.1"/>
</dbReference>
<feature type="chain" id="PRO_5021345246" evidence="1">
    <location>
        <begin position="21"/>
        <end position="158"/>
    </location>
</feature>
<reference evidence="3 4" key="1">
    <citation type="submission" date="2019-03" db="EMBL/GenBank/DDBJ databases">
        <title>Draft Genome Sequence of Duganella callidus sp. nov., a Novel Duganella Species Isolated from Cultivated Soil.</title>
        <authorList>
            <person name="Raths R."/>
            <person name="Peta V."/>
            <person name="Bucking H."/>
        </authorList>
    </citation>
    <scope>NUCLEOTIDE SEQUENCE [LARGE SCALE GENOMIC DNA]</scope>
    <source>
        <strain evidence="3 4">DN04</strain>
    </source>
</reference>
<dbReference type="AlphaFoldDB" id="A0A4Y9SGY2"/>
<dbReference type="InterPro" id="IPR013424">
    <property type="entry name" value="Ice-binding_C"/>
</dbReference>
<dbReference type="NCBIfam" id="TIGR02595">
    <property type="entry name" value="PEP_CTERM"/>
    <property type="match status" value="1"/>
</dbReference>
<keyword evidence="1" id="KW-0732">Signal</keyword>
<evidence type="ECO:0000259" key="2">
    <source>
        <dbReference type="Pfam" id="PF07589"/>
    </source>
</evidence>
<organism evidence="3 4">
    <name type="scientific">Duganella callida</name>
    <dbReference type="NCBI Taxonomy" id="2561932"/>
    <lineage>
        <taxon>Bacteria</taxon>
        <taxon>Pseudomonadati</taxon>
        <taxon>Pseudomonadota</taxon>
        <taxon>Betaproteobacteria</taxon>
        <taxon>Burkholderiales</taxon>
        <taxon>Oxalobacteraceae</taxon>
        <taxon>Telluria group</taxon>
        <taxon>Duganella</taxon>
    </lineage>
</organism>
<name>A0A4Y9SGY2_9BURK</name>
<gene>
    <name evidence="3" type="ORF">E4L98_11560</name>
</gene>
<comment type="caution">
    <text evidence="3">The sequence shown here is derived from an EMBL/GenBank/DDBJ whole genome shotgun (WGS) entry which is preliminary data.</text>
</comment>